<keyword evidence="1" id="KW-0238">DNA-binding</keyword>
<dbReference type="InterPro" id="IPR006600">
    <property type="entry name" value="HTH_CenpB_DNA-bd_dom"/>
</dbReference>
<evidence type="ECO:0000313" key="4">
    <source>
        <dbReference type="EMBL" id="ODM22864.1"/>
    </source>
</evidence>
<organism evidence="4 5">
    <name type="scientific">Aspergillus cristatus</name>
    <name type="common">Chinese Fuzhuan brick tea-fermentation fungus</name>
    <name type="synonym">Eurotium cristatum</name>
    <dbReference type="NCBI Taxonomy" id="573508"/>
    <lineage>
        <taxon>Eukaryota</taxon>
        <taxon>Fungi</taxon>
        <taxon>Dikarya</taxon>
        <taxon>Ascomycota</taxon>
        <taxon>Pezizomycotina</taxon>
        <taxon>Eurotiomycetes</taxon>
        <taxon>Eurotiomycetidae</taxon>
        <taxon>Eurotiales</taxon>
        <taxon>Aspergillaceae</taxon>
        <taxon>Aspergillus</taxon>
        <taxon>Aspergillus subgen. Aspergillus</taxon>
    </lineage>
</organism>
<feature type="compositionally biased region" description="Basic and acidic residues" evidence="2">
    <location>
        <begin position="41"/>
        <end position="60"/>
    </location>
</feature>
<dbReference type="PROSITE" id="PS51253">
    <property type="entry name" value="HTH_CENPB"/>
    <property type="match status" value="1"/>
</dbReference>
<evidence type="ECO:0000256" key="2">
    <source>
        <dbReference type="SAM" id="MobiDB-lite"/>
    </source>
</evidence>
<dbReference type="InterPro" id="IPR009057">
    <property type="entry name" value="Homeodomain-like_sf"/>
</dbReference>
<dbReference type="VEuPathDB" id="FungiDB:SI65_00453"/>
<name>A0A1E3BPG7_ASPCR</name>
<evidence type="ECO:0000256" key="1">
    <source>
        <dbReference type="ARBA" id="ARBA00023125"/>
    </source>
</evidence>
<dbReference type="OrthoDB" id="4502298at2759"/>
<dbReference type="Pfam" id="PF03221">
    <property type="entry name" value="HTH_Tnp_Tc5"/>
    <property type="match status" value="1"/>
</dbReference>
<feature type="region of interest" description="Disordered" evidence="2">
    <location>
        <begin position="119"/>
        <end position="146"/>
    </location>
</feature>
<dbReference type="Proteomes" id="UP000094569">
    <property type="component" value="Unassembled WGS sequence"/>
</dbReference>
<reference evidence="4 5" key="1">
    <citation type="journal article" date="2016" name="BMC Genomics">
        <title>Comparative genomic and transcriptomic analyses of the Fuzhuan brick tea-fermentation fungus Aspergillus cristatus.</title>
        <authorList>
            <person name="Ge Y."/>
            <person name="Wang Y."/>
            <person name="Liu Y."/>
            <person name="Tan Y."/>
            <person name="Ren X."/>
            <person name="Zhang X."/>
            <person name="Hyde K.D."/>
            <person name="Liu Y."/>
            <person name="Liu Z."/>
        </authorList>
    </citation>
    <scope>NUCLEOTIDE SEQUENCE [LARGE SCALE GENOMIC DNA]</scope>
    <source>
        <strain evidence="4 5">GZAAS20.1005</strain>
    </source>
</reference>
<keyword evidence="5" id="KW-1185">Reference proteome</keyword>
<evidence type="ECO:0000259" key="3">
    <source>
        <dbReference type="PROSITE" id="PS51253"/>
    </source>
</evidence>
<protein>
    <recommendedName>
        <fullName evidence="3">HTH CENPB-type domain-containing protein</fullName>
    </recommendedName>
</protein>
<comment type="caution">
    <text evidence="4">The sequence shown here is derived from an EMBL/GenBank/DDBJ whole genome shotgun (WGS) entry which is preliminary data.</text>
</comment>
<gene>
    <name evidence="4" type="ORF">SI65_00453</name>
</gene>
<dbReference type="GO" id="GO:0003677">
    <property type="term" value="F:DNA binding"/>
    <property type="evidence" value="ECO:0007669"/>
    <property type="project" value="UniProtKB-KW"/>
</dbReference>
<feature type="domain" description="HTH CENPB-type" evidence="3">
    <location>
        <begin position="52"/>
        <end position="122"/>
    </location>
</feature>
<dbReference type="SUPFAM" id="SSF46689">
    <property type="entry name" value="Homeodomain-like"/>
    <property type="match status" value="1"/>
</dbReference>
<dbReference type="EMBL" id="JXNT01000001">
    <property type="protein sequence ID" value="ODM22864.1"/>
    <property type="molecule type" value="Genomic_DNA"/>
</dbReference>
<sequence>MIPEKEKAIEVALSEYKSGKHPSLRATAKAHNLPLSTLSDRNPDNSTDTRHTYHEKSQRLTPEEEDFLAEWILEQDRQGYPHTHIRARKMAQRIRQMHGDTEPIGFHWVSQFKKRHPEVSSSLGRRIKKSQKRAVPGPECHGALLG</sequence>
<accession>A0A1E3BPG7</accession>
<proteinExistence type="predicted"/>
<feature type="region of interest" description="Disordered" evidence="2">
    <location>
        <begin position="33"/>
        <end position="60"/>
    </location>
</feature>
<dbReference type="SMART" id="SM00674">
    <property type="entry name" value="CENPB"/>
    <property type="match status" value="1"/>
</dbReference>
<dbReference type="AlphaFoldDB" id="A0A1E3BPG7"/>
<evidence type="ECO:0000313" key="5">
    <source>
        <dbReference type="Proteomes" id="UP000094569"/>
    </source>
</evidence>